<evidence type="ECO:0000256" key="2">
    <source>
        <dbReference type="ARBA" id="ARBA00013235"/>
    </source>
</evidence>
<dbReference type="AlphaFoldDB" id="A0A6I6LS59"/>
<dbReference type="CDD" id="cd03349">
    <property type="entry name" value="LbH_XAT"/>
    <property type="match status" value="1"/>
</dbReference>
<evidence type="ECO:0000256" key="1">
    <source>
        <dbReference type="ARBA" id="ARBA00007274"/>
    </source>
</evidence>
<comment type="similarity">
    <text evidence="1">Belongs to the transferase hexapeptide repeat family.</text>
</comment>
<dbReference type="OrthoDB" id="9815592at2"/>
<keyword evidence="5" id="KW-0677">Repeat</keyword>
<comment type="catalytic activity">
    <reaction evidence="8">
        <text>chloramphenicol + acetyl-CoA = chloramphenicol 3-acetate + CoA</text>
        <dbReference type="Rhea" id="RHEA:18421"/>
        <dbReference type="ChEBI" id="CHEBI:16730"/>
        <dbReference type="ChEBI" id="CHEBI:17698"/>
        <dbReference type="ChEBI" id="CHEBI:57287"/>
        <dbReference type="ChEBI" id="CHEBI:57288"/>
        <dbReference type="EC" id="2.3.1.28"/>
    </reaction>
</comment>
<evidence type="ECO:0000256" key="8">
    <source>
        <dbReference type="ARBA" id="ARBA00047633"/>
    </source>
</evidence>
<keyword evidence="4 9" id="KW-0808">Transferase</keyword>
<name>A0A6I6LS59_STUST</name>
<dbReference type="Gene3D" id="2.160.10.10">
    <property type="entry name" value="Hexapeptide repeat proteins"/>
    <property type="match status" value="1"/>
</dbReference>
<dbReference type="InterPro" id="IPR018357">
    <property type="entry name" value="Hexapep_transf_CS"/>
</dbReference>
<evidence type="ECO:0000313" key="10">
    <source>
        <dbReference type="Proteomes" id="UP000438983"/>
    </source>
</evidence>
<reference evidence="9 10" key="1">
    <citation type="submission" date="2019-12" db="EMBL/GenBank/DDBJ databases">
        <title>Complete genome sequence of Pseudomonas stutzeri.</title>
        <authorList>
            <person name="Lim S.R."/>
            <person name="Kim J.H."/>
        </authorList>
    </citation>
    <scope>NUCLEOTIDE SEQUENCE [LARGE SCALE GENOMIC DNA]</scope>
    <source>
        <strain evidence="9 10">PM101005</strain>
    </source>
</reference>
<dbReference type="GO" id="GO:0046677">
    <property type="term" value="P:response to antibiotic"/>
    <property type="evidence" value="ECO:0007669"/>
    <property type="project" value="UniProtKB-KW"/>
</dbReference>
<accession>A0A6I6LS59</accession>
<dbReference type="PANTHER" id="PTHR43300:SF12">
    <property type="entry name" value="CHLORAMPHENICOL ACETYLTRANSFERASE"/>
    <property type="match status" value="1"/>
</dbReference>
<evidence type="ECO:0000256" key="7">
    <source>
        <dbReference type="ARBA" id="ARBA00023315"/>
    </source>
</evidence>
<gene>
    <name evidence="9" type="ORF">GQA94_19765</name>
</gene>
<dbReference type="InterPro" id="IPR011004">
    <property type="entry name" value="Trimer_LpxA-like_sf"/>
</dbReference>
<keyword evidence="6" id="KW-0046">Antibiotic resistance</keyword>
<proteinExistence type="inferred from homology"/>
<dbReference type="GO" id="GO:0008811">
    <property type="term" value="F:chloramphenicol O-acetyltransferase activity"/>
    <property type="evidence" value="ECO:0007669"/>
    <property type="project" value="UniProtKB-EC"/>
</dbReference>
<dbReference type="EMBL" id="CP046902">
    <property type="protein sequence ID" value="QGZ32173.1"/>
    <property type="molecule type" value="Genomic_DNA"/>
</dbReference>
<evidence type="ECO:0000313" key="9">
    <source>
        <dbReference type="EMBL" id="QGZ32173.1"/>
    </source>
</evidence>
<evidence type="ECO:0000256" key="4">
    <source>
        <dbReference type="ARBA" id="ARBA00022679"/>
    </source>
</evidence>
<dbReference type="InterPro" id="IPR050179">
    <property type="entry name" value="Trans_hexapeptide_repeat"/>
</dbReference>
<dbReference type="Pfam" id="PF00132">
    <property type="entry name" value="Hexapep"/>
    <property type="match status" value="1"/>
</dbReference>
<evidence type="ECO:0000256" key="3">
    <source>
        <dbReference type="ARBA" id="ARBA00020291"/>
    </source>
</evidence>
<keyword evidence="7" id="KW-0012">Acyltransferase</keyword>
<dbReference type="Proteomes" id="UP000438983">
    <property type="component" value="Chromosome"/>
</dbReference>
<protein>
    <recommendedName>
        <fullName evidence="3">Chloramphenicol acetyltransferase</fullName>
        <ecNumber evidence="2">2.3.1.28</ecNumber>
    </recommendedName>
</protein>
<organism evidence="9 10">
    <name type="scientific">Stutzerimonas stutzeri</name>
    <name type="common">Pseudomonas stutzeri</name>
    <dbReference type="NCBI Taxonomy" id="316"/>
    <lineage>
        <taxon>Bacteria</taxon>
        <taxon>Pseudomonadati</taxon>
        <taxon>Pseudomonadota</taxon>
        <taxon>Gammaproteobacteria</taxon>
        <taxon>Pseudomonadales</taxon>
        <taxon>Pseudomonadaceae</taxon>
        <taxon>Stutzerimonas</taxon>
    </lineage>
</organism>
<dbReference type="PANTHER" id="PTHR43300">
    <property type="entry name" value="ACETYLTRANSFERASE"/>
    <property type="match status" value="1"/>
</dbReference>
<sequence>MRKRAAGPPVTGCATLHVRSGSELGCVSSVGRFCSIGNGVMIGLERYTHPADWLSSNPFMYSADSAEHYTPNSTSAVIGHDVWIGLDAIVMDGVRIGTGAIIATRSVVTKDVPPYAIVAGTPAKIIGYRFDEALRERLLESRWWDLAPEKLKLLPASNPQRCLDMLTASREPYDYRSIRIAHTDL</sequence>
<dbReference type="EC" id="2.3.1.28" evidence="2"/>
<dbReference type="SUPFAM" id="SSF51161">
    <property type="entry name" value="Trimeric LpxA-like enzymes"/>
    <property type="match status" value="1"/>
</dbReference>
<evidence type="ECO:0000256" key="5">
    <source>
        <dbReference type="ARBA" id="ARBA00022737"/>
    </source>
</evidence>
<dbReference type="PROSITE" id="PS00101">
    <property type="entry name" value="HEXAPEP_TRANSFERASES"/>
    <property type="match status" value="1"/>
</dbReference>
<evidence type="ECO:0000256" key="6">
    <source>
        <dbReference type="ARBA" id="ARBA00023251"/>
    </source>
</evidence>
<dbReference type="InterPro" id="IPR001451">
    <property type="entry name" value="Hexapep"/>
</dbReference>